<reference evidence="7" key="1">
    <citation type="submission" date="2015-10" db="EMBL/GenBank/DDBJ databases">
        <authorList>
            <person name="Luecker S."/>
            <person name="Luecker S."/>
        </authorList>
    </citation>
    <scope>NUCLEOTIDE SEQUENCE [LARGE SCALE GENOMIC DNA]</scope>
</reference>
<dbReference type="Proteomes" id="UP000198736">
    <property type="component" value="Unassembled WGS sequence"/>
</dbReference>
<evidence type="ECO:0000256" key="1">
    <source>
        <dbReference type="ARBA" id="ARBA00004141"/>
    </source>
</evidence>
<dbReference type="OrthoDB" id="7854576at2"/>
<protein>
    <recommendedName>
        <fullName evidence="8">Type IV secretion system protein VirB6</fullName>
    </recommendedName>
</protein>
<evidence type="ECO:0008006" key="8">
    <source>
        <dbReference type="Google" id="ProtNLM"/>
    </source>
</evidence>
<sequence>MGMATYIEQSVNNALDHYVVASSDAVIGVLAPVAVTAMTLYVMWTGFQVMRGDVQEPVTALVWRWFRVALITGLTLNGPQYRSLVKEGLDGIQEAFASAFGGVLSMGGAIDQMADPFTTLMETLFTEASSGLVPQFSLFIAGAICATASIVMAFVAMGLFLVAKVSLALLLAVGPAFIFCAMFPVTQRYAENWLSSALVAVFTNILIMAVITFLASLLRNACLHVLSAYSTTSILADVVGLLFLSITAAYVLLHVASLGASLAGGLSLGNPGGDATRSGMLLLHSVTSGLSRLVPLAVASSGGSLSGPRTGTARALLSALSSGKPQPGSDLYQRTSLERLRNSVSRKE</sequence>
<keyword evidence="2 5" id="KW-0812">Transmembrane</keyword>
<dbReference type="AlphaFoldDB" id="A0A0S4LJW7"/>
<name>A0A0S4LJW7_9BACT</name>
<feature type="transmembrane region" description="Helical" evidence="5">
    <location>
        <begin position="197"/>
        <end position="218"/>
    </location>
</feature>
<dbReference type="GO" id="GO:0030255">
    <property type="term" value="P:protein secretion by the type IV secretion system"/>
    <property type="evidence" value="ECO:0007669"/>
    <property type="project" value="InterPro"/>
</dbReference>
<dbReference type="InterPro" id="IPR007688">
    <property type="entry name" value="Conjugal_tfr_TrbL/VirB6"/>
</dbReference>
<keyword evidence="4 5" id="KW-0472">Membrane</keyword>
<dbReference type="Pfam" id="PF04610">
    <property type="entry name" value="TrbL"/>
    <property type="match status" value="1"/>
</dbReference>
<evidence type="ECO:0000256" key="4">
    <source>
        <dbReference type="ARBA" id="ARBA00023136"/>
    </source>
</evidence>
<gene>
    <name evidence="6" type="ORF">COMA2_40071</name>
</gene>
<dbReference type="GO" id="GO:0016020">
    <property type="term" value="C:membrane"/>
    <property type="evidence" value="ECO:0007669"/>
    <property type="project" value="UniProtKB-SubCell"/>
</dbReference>
<evidence type="ECO:0000256" key="2">
    <source>
        <dbReference type="ARBA" id="ARBA00022692"/>
    </source>
</evidence>
<evidence type="ECO:0000313" key="7">
    <source>
        <dbReference type="Proteomes" id="UP000198736"/>
    </source>
</evidence>
<organism evidence="6 7">
    <name type="scientific">Candidatus Nitrospira nitrificans</name>
    <dbReference type="NCBI Taxonomy" id="1742973"/>
    <lineage>
        <taxon>Bacteria</taxon>
        <taxon>Pseudomonadati</taxon>
        <taxon>Nitrospirota</taxon>
        <taxon>Nitrospiria</taxon>
        <taxon>Nitrospirales</taxon>
        <taxon>Nitrospiraceae</taxon>
        <taxon>Nitrospira</taxon>
    </lineage>
</organism>
<dbReference type="RefSeq" id="WP_090899656.1">
    <property type="nucleotide sequence ID" value="NZ_CZPZ01000031.1"/>
</dbReference>
<dbReference type="EMBL" id="CZPZ01000031">
    <property type="protein sequence ID" value="CUS37879.1"/>
    <property type="molecule type" value="Genomic_DNA"/>
</dbReference>
<evidence type="ECO:0000313" key="6">
    <source>
        <dbReference type="EMBL" id="CUS37879.1"/>
    </source>
</evidence>
<comment type="subcellular location">
    <subcellularLocation>
        <location evidence="1">Membrane</location>
        <topology evidence="1">Multi-pass membrane protein</topology>
    </subcellularLocation>
</comment>
<evidence type="ECO:0000256" key="3">
    <source>
        <dbReference type="ARBA" id="ARBA00022989"/>
    </source>
</evidence>
<feature type="transmembrane region" description="Helical" evidence="5">
    <location>
        <begin position="167"/>
        <end position="185"/>
    </location>
</feature>
<evidence type="ECO:0000256" key="5">
    <source>
        <dbReference type="SAM" id="Phobius"/>
    </source>
</evidence>
<keyword evidence="3 5" id="KW-1133">Transmembrane helix</keyword>
<dbReference type="STRING" id="1742973.COMA2_40071"/>
<feature type="transmembrane region" description="Helical" evidence="5">
    <location>
        <begin position="138"/>
        <end position="161"/>
    </location>
</feature>
<keyword evidence="7" id="KW-1185">Reference proteome</keyword>
<proteinExistence type="predicted"/>
<feature type="transmembrane region" description="Helical" evidence="5">
    <location>
        <begin position="238"/>
        <end position="260"/>
    </location>
</feature>
<feature type="transmembrane region" description="Helical" evidence="5">
    <location>
        <begin position="25"/>
        <end position="44"/>
    </location>
</feature>
<accession>A0A0S4LJW7</accession>